<dbReference type="Proteomes" id="UP000504615">
    <property type="component" value="Unplaced"/>
</dbReference>
<keyword evidence="3" id="KW-1185">Reference proteome</keyword>
<proteinExistence type="predicted"/>
<accession>A0A6I9W3A6</accession>
<dbReference type="SUPFAM" id="SSF46565">
    <property type="entry name" value="Chaperone J-domain"/>
    <property type="match status" value="1"/>
</dbReference>
<evidence type="ECO:0000313" key="4">
    <source>
        <dbReference type="RefSeq" id="XP_011632924.1"/>
    </source>
</evidence>
<keyword evidence="1" id="KW-0812">Transmembrane</keyword>
<dbReference type="KEGG" id="pbar:105424410"/>
<keyword evidence="1" id="KW-0472">Membrane</keyword>
<dbReference type="OrthoDB" id="445556at2759"/>
<dbReference type="PANTHER" id="PTHR44825:SF1">
    <property type="entry name" value="DNAJ HOMOLOG SUBFAMILY C MEMBER 4"/>
    <property type="match status" value="1"/>
</dbReference>
<dbReference type="Gene3D" id="1.10.287.110">
    <property type="entry name" value="DnaJ domain"/>
    <property type="match status" value="1"/>
</dbReference>
<dbReference type="SMART" id="SM00271">
    <property type="entry name" value="DnaJ"/>
    <property type="match status" value="1"/>
</dbReference>
<dbReference type="PROSITE" id="PS50076">
    <property type="entry name" value="DNAJ_2"/>
    <property type="match status" value="1"/>
</dbReference>
<dbReference type="Pfam" id="PF00226">
    <property type="entry name" value="DnaJ"/>
    <property type="match status" value="1"/>
</dbReference>
<sequence>MAQFLRVWKPEICCVARNYGTQRYQQNHYETLNVSPDASQKEIKRAFIRLSKQLHPDTSGKQGHADFVRLNEAYSILGKESTRRQYDFDLKCNRYNPSYTYNSRNIYYRSQWEYEVRTAGGPWPPPPHKPNKYFGLLVAFTCFALGFLQIVFMFYSMSVRGRVNLRNAHIAYEYQRIRDAANTKSNLAIKDLNSTENLNEYLSKDGSKNYISKDSSEC</sequence>
<dbReference type="PANTHER" id="PTHR44825">
    <property type="match status" value="1"/>
</dbReference>
<evidence type="ECO:0000259" key="2">
    <source>
        <dbReference type="PROSITE" id="PS50076"/>
    </source>
</evidence>
<dbReference type="RefSeq" id="XP_011632924.1">
    <property type="nucleotide sequence ID" value="XM_011634622.2"/>
</dbReference>
<dbReference type="InterPro" id="IPR036869">
    <property type="entry name" value="J_dom_sf"/>
</dbReference>
<dbReference type="AlphaFoldDB" id="A0A6I9W3A6"/>
<organism evidence="3 4">
    <name type="scientific">Pogonomyrmex barbatus</name>
    <name type="common">red harvester ant</name>
    <dbReference type="NCBI Taxonomy" id="144034"/>
    <lineage>
        <taxon>Eukaryota</taxon>
        <taxon>Metazoa</taxon>
        <taxon>Ecdysozoa</taxon>
        <taxon>Arthropoda</taxon>
        <taxon>Hexapoda</taxon>
        <taxon>Insecta</taxon>
        <taxon>Pterygota</taxon>
        <taxon>Neoptera</taxon>
        <taxon>Endopterygota</taxon>
        <taxon>Hymenoptera</taxon>
        <taxon>Apocrita</taxon>
        <taxon>Aculeata</taxon>
        <taxon>Formicoidea</taxon>
        <taxon>Formicidae</taxon>
        <taxon>Myrmicinae</taxon>
        <taxon>Pogonomyrmex</taxon>
    </lineage>
</organism>
<protein>
    <submittedName>
        <fullName evidence="4">DnaJ-like protein 60</fullName>
    </submittedName>
</protein>
<feature type="domain" description="J" evidence="2">
    <location>
        <begin position="27"/>
        <end position="90"/>
    </location>
</feature>
<evidence type="ECO:0000313" key="3">
    <source>
        <dbReference type="Proteomes" id="UP000504615"/>
    </source>
</evidence>
<dbReference type="GeneID" id="105424410"/>
<name>A0A6I9W3A6_9HYME</name>
<evidence type="ECO:0000256" key="1">
    <source>
        <dbReference type="SAM" id="Phobius"/>
    </source>
</evidence>
<dbReference type="PRINTS" id="PR00625">
    <property type="entry name" value="JDOMAIN"/>
</dbReference>
<keyword evidence="1" id="KW-1133">Transmembrane helix</keyword>
<dbReference type="CDD" id="cd06257">
    <property type="entry name" value="DnaJ"/>
    <property type="match status" value="1"/>
</dbReference>
<reference evidence="4" key="1">
    <citation type="submission" date="2025-08" db="UniProtKB">
        <authorList>
            <consortium name="RefSeq"/>
        </authorList>
    </citation>
    <scope>IDENTIFICATION</scope>
</reference>
<dbReference type="InterPro" id="IPR052763">
    <property type="entry name" value="DnaJ_C4"/>
</dbReference>
<dbReference type="InterPro" id="IPR001623">
    <property type="entry name" value="DnaJ_domain"/>
</dbReference>
<feature type="transmembrane region" description="Helical" evidence="1">
    <location>
        <begin position="133"/>
        <end position="155"/>
    </location>
</feature>
<gene>
    <name evidence="4" type="primary">LOC105424410</name>
</gene>